<dbReference type="InterPro" id="IPR027558">
    <property type="entry name" value="Pre_pil_HX9DG_C"/>
</dbReference>
<dbReference type="Pfam" id="PF07963">
    <property type="entry name" value="N_methyl"/>
    <property type="match status" value="1"/>
</dbReference>
<dbReference type="NCBIfam" id="TIGR02532">
    <property type="entry name" value="IV_pilin_GFxxxE"/>
    <property type="match status" value="1"/>
</dbReference>
<dbReference type="EMBL" id="CP155447">
    <property type="protein sequence ID" value="XBH06556.1"/>
    <property type="molecule type" value="Genomic_DNA"/>
</dbReference>
<dbReference type="PROSITE" id="PS00409">
    <property type="entry name" value="PROKAR_NTER_METHYL"/>
    <property type="match status" value="1"/>
</dbReference>
<evidence type="ECO:0000313" key="2">
    <source>
        <dbReference type="EMBL" id="XBH06556.1"/>
    </source>
</evidence>
<accession>A0AAU7CPM1</accession>
<dbReference type="Pfam" id="PF07596">
    <property type="entry name" value="SBP_bac_10"/>
    <property type="match status" value="1"/>
</dbReference>
<dbReference type="NCBIfam" id="TIGR04294">
    <property type="entry name" value="pre_pil_HX9DG"/>
    <property type="match status" value="1"/>
</dbReference>
<gene>
    <name evidence="2" type="ORF">V5E97_11105</name>
</gene>
<dbReference type="Gene3D" id="3.30.700.10">
    <property type="entry name" value="Glycoprotein, Type 4 Pilin"/>
    <property type="match status" value="1"/>
</dbReference>
<dbReference type="InterPro" id="IPR011453">
    <property type="entry name" value="DUF1559"/>
</dbReference>
<evidence type="ECO:0000259" key="1">
    <source>
        <dbReference type="Pfam" id="PF07596"/>
    </source>
</evidence>
<protein>
    <submittedName>
        <fullName evidence="2">DUF1559 domain-containing protein</fullName>
    </submittedName>
</protein>
<feature type="domain" description="DUF1559" evidence="1">
    <location>
        <begin position="38"/>
        <end position="330"/>
    </location>
</feature>
<dbReference type="SUPFAM" id="SSF54523">
    <property type="entry name" value="Pili subunits"/>
    <property type="match status" value="1"/>
</dbReference>
<sequence>MLSLWFRAHRFRGFTLIELLVVIAIIAVLIALLLPAVQAAREAARRSQCINNLKQIGLAMHNYHSTNDAFPMLGGIPSTGFNGNSQSIGHGPSVLVYLLGSMEQTALSNAFNFSWANVTCCGPEVTNTTVRNSQVKSYLCPSETGSKTFPAGSNYVASVGPQFNLLPRAISSAGVGVGMWASRVSFGMADCTDGTSNTVAFGEALIGDNTTATTSGAEFYNCVAWPGSSASGSGADMVMPNPSAIGFLRTYIQTCNTKSGGEQSSARQYWASHRIGVGPVVPMLMPPNSKNVDCQNTSDNGNHAMRSRHSGGVNSLLADGSVRFIKDSIAEKVWWGLGTKAGGEVISADSF</sequence>
<dbReference type="AlphaFoldDB" id="A0AAU7CPM1"/>
<proteinExistence type="predicted"/>
<dbReference type="PANTHER" id="PTHR30093">
    <property type="entry name" value="GENERAL SECRETION PATHWAY PROTEIN G"/>
    <property type="match status" value="1"/>
</dbReference>
<dbReference type="RefSeq" id="WP_406699406.1">
    <property type="nucleotide sequence ID" value="NZ_CP155447.1"/>
</dbReference>
<reference evidence="2" key="1">
    <citation type="submission" date="2024-05" db="EMBL/GenBank/DDBJ databases">
        <title>Planctomycetes of the genus Singulisphaera possess chitinolytic capabilities.</title>
        <authorList>
            <person name="Ivanova A."/>
        </authorList>
    </citation>
    <scope>NUCLEOTIDE SEQUENCE</scope>
    <source>
        <strain evidence="2">Ch08T</strain>
    </source>
</reference>
<dbReference type="InterPro" id="IPR012902">
    <property type="entry name" value="N_methyl_site"/>
</dbReference>
<organism evidence="2">
    <name type="scientific">Singulisphaera sp. Ch08</name>
    <dbReference type="NCBI Taxonomy" id="3120278"/>
    <lineage>
        <taxon>Bacteria</taxon>
        <taxon>Pseudomonadati</taxon>
        <taxon>Planctomycetota</taxon>
        <taxon>Planctomycetia</taxon>
        <taxon>Isosphaerales</taxon>
        <taxon>Isosphaeraceae</taxon>
        <taxon>Singulisphaera</taxon>
    </lineage>
</organism>
<name>A0AAU7CPM1_9BACT</name>
<dbReference type="PANTHER" id="PTHR30093:SF2">
    <property type="entry name" value="TYPE II SECRETION SYSTEM PROTEIN H"/>
    <property type="match status" value="1"/>
</dbReference>
<dbReference type="InterPro" id="IPR045584">
    <property type="entry name" value="Pilin-like"/>
</dbReference>